<dbReference type="Gene3D" id="3.40.50.300">
    <property type="entry name" value="P-loop containing nucleotide triphosphate hydrolases"/>
    <property type="match status" value="1"/>
</dbReference>
<dbReference type="GO" id="GO:0016887">
    <property type="term" value="F:ATP hydrolysis activity"/>
    <property type="evidence" value="ECO:0007669"/>
    <property type="project" value="InterPro"/>
</dbReference>
<dbReference type="RefSeq" id="WP_091983817.1">
    <property type="nucleotide sequence ID" value="NZ_FOLO01000015.1"/>
</dbReference>
<dbReference type="Proteomes" id="UP000198862">
    <property type="component" value="Unassembled WGS sequence"/>
</dbReference>
<keyword evidence="9" id="KW-0472">Membrane</keyword>
<dbReference type="InterPro" id="IPR003593">
    <property type="entry name" value="AAA+_ATPase"/>
</dbReference>
<evidence type="ECO:0000256" key="2">
    <source>
        <dbReference type="ARBA" id="ARBA00005417"/>
    </source>
</evidence>
<evidence type="ECO:0000256" key="7">
    <source>
        <dbReference type="ARBA" id="ARBA00022840"/>
    </source>
</evidence>
<dbReference type="GO" id="GO:0005886">
    <property type="term" value="C:plasma membrane"/>
    <property type="evidence" value="ECO:0007669"/>
    <property type="project" value="UniProtKB-SubCell"/>
</dbReference>
<keyword evidence="6" id="KW-0547">Nucleotide-binding</keyword>
<dbReference type="PANTHER" id="PTHR42711">
    <property type="entry name" value="ABC TRANSPORTER ATP-BINDING PROTEIN"/>
    <property type="match status" value="1"/>
</dbReference>
<dbReference type="PROSITE" id="PS00211">
    <property type="entry name" value="ABC_TRANSPORTER_1"/>
    <property type="match status" value="1"/>
</dbReference>
<dbReference type="EMBL" id="FOLO01000015">
    <property type="protein sequence ID" value="SFC69637.1"/>
    <property type="molecule type" value="Genomic_DNA"/>
</dbReference>
<comment type="subcellular location">
    <subcellularLocation>
        <location evidence="1">Cell membrane</location>
    </subcellularLocation>
</comment>
<sequence length="302" mass="33997">MSALLEVSDLKRYFLKNKAVDGLSFSVKKGICFGLLGPNGAGKTTTIEMLEGIVKPTSGQILYQGKPLDKHIYHQLGIQFQHTALQDHLTVLETLKMFSAFYEHTIKIDDLISLCHLEDFVYQDHQKLSGGQKQRLLLALALINDPQLVFLDEPTTGLDPHSRRLFWDLVNQIKSQGKTIMLTTHYMDEAEYLCDEIAIMDKGKIIALDTPVSLLQQHFSGALIKLPKQNIDQHSFKDDILKLFNIQYVQQSAQIQSDDIQLSLVELINQKVSLEGLQVKSANLDDLFLKLTGHGLEGVKNV</sequence>
<dbReference type="InterPro" id="IPR017871">
    <property type="entry name" value="ABC_transporter-like_CS"/>
</dbReference>
<gene>
    <name evidence="11" type="ORF">SAMN02745724_02313</name>
</gene>
<dbReference type="STRING" id="1123010.SAMN02745724_02313"/>
<dbReference type="FunFam" id="3.40.50.300:FF:000589">
    <property type="entry name" value="ABC transporter, ATP-binding subunit"/>
    <property type="match status" value="1"/>
</dbReference>
<evidence type="ECO:0000256" key="1">
    <source>
        <dbReference type="ARBA" id="ARBA00004236"/>
    </source>
</evidence>
<evidence type="ECO:0000256" key="8">
    <source>
        <dbReference type="ARBA" id="ARBA00022967"/>
    </source>
</evidence>
<evidence type="ECO:0000256" key="4">
    <source>
        <dbReference type="ARBA" id="ARBA00022458"/>
    </source>
</evidence>
<keyword evidence="7 11" id="KW-0067">ATP-binding</keyword>
<dbReference type="OrthoDB" id="9775490at2"/>
<dbReference type="GO" id="GO:0005524">
    <property type="term" value="F:ATP binding"/>
    <property type="evidence" value="ECO:0007669"/>
    <property type="project" value="UniProtKB-KW"/>
</dbReference>
<dbReference type="PROSITE" id="PS50893">
    <property type="entry name" value="ABC_TRANSPORTER_2"/>
    <property type="match status" value="1"/>
</dbReference>
<dbReference type="SUPFAM" id="SSF52540">
    <property type="entry name" value="P-loop containing nucleoside triphosphate hydrolases"/>
    <property type="match status" value="1"/>
</dbReference>
<accession>A0A1I1L955</accession>
<evidence type="ECO:0000256" key="6">
    <source>
        <dbReference type="ARBA" id="ARBA00022741"/>
    </source>
</evidence>
<feature type="domain" description="ABC transporter" evidence="10">
    <location>
        <begin position="5"/>
        <end position="227"/>
    </location>
</feature>
<keyword evidence="3" id="KW-0813">Transport</keyword>
<name>A0A1I1L955_9GAMM</name>
<dbReference type="InterPro" id="IPR050763">
    <property type="entry name" value="ABC_transporter_ATP-binding"/>
</dbReference>
<protein>
    <submittedName>
        <fullName evidence="11">ABC-2 type transport system ATP-binding protein</fullName>
    </submittedName>
</protein>
<proteinExistence type="inferred from homology"/>
<evidence type="ECO:0000313" key="12">
    <source>
        <dbReference type="Proteomes" id="UP000198862"/>
    </source>
</evidence>
<organism evidence="11 12">
    <name type="scientific">Pseudoalteromonas denitrificans DSM 6059</name>
    <dbReference type="NCBI Taxonomy" id="1123010"/>
    <lineage>
        <taxon>Bacteria</taxon>
        <taxon>Pseudomonadati</taxon>
        <taxon>Pseudomonadota</taxon>
        <taxon>Gammaproteobacteria</taxon>
        <taxon>Alteromonadales</taxon>
        <taxon>Pseudoalteromonadaceae</taxon>
        <taxon>Pseudoalteromonas</taxon>
    </lineage>
</organism>
<reference evidence="11 12" key="1">
    <citation type="submission" date="2016-10" db="EMBL/GenBank/DDBJ databases">
        <authorList>
            <person name="de Groot N.N."/>
        </authorList>
    </citation>
    <scope>NUCLEOTIDE SEQUENCE [LARGE SCALE GENOMIC DNA]</scope>
    <source>
        <strain evidence="11 12">DSM 6059</strain>
    </source>
</reference>
<comment type="similarity">
    <text evidence="2">Belongs to the ABC transporter superfamily.</text>
</comment>
<evidence type="ECO:0000313" key="11">
    <source>
        <dbReference type="EMBL" id="SFC69637.1"/>
    </source>
</evidence>
<keyword evidence="8" id="KW-1278">Translocase</keyword>
<dbReference type="CDD" id="cd03263">
    <property type="entry name" value="ABC_subfamily_A"/>
    <property type="match status" value="1"/>
</dbReference>
<dbReference type="InterPro" id="IPR027417">
    <property type="entry name" value="P-loop_NTPase"/>
</dbReference>
<evidence type="ECO:0000256" key="3">
    <source>
        <dbReference type="ARBA" id="ARBA00022448"/>
    </source>
</evidence>
<evidence type="ECO:0000256" key="5">
    <source>
        <dbReference type="ARBA" id="ARBA00022475"/>
    </source>
</evidence>
<evidence type="ECO:0000256" key="9">
    <source>
        <dbReference type="ARBA" id="ARBA00023136"/>
    </source>
</evidence>
<keyword evidence="4" id="KW-0536">Nodulation</keyword>
<keyword evidence="12" id="KW-1185">Reference proteome</keyword>
<dbReference type="InterPro" id="IPR003439">
    <property type="entry name" value="ABC_transporter-like_ATP-bd"/>
</dbReference>
<dbReference type="PANTHER" id="PTHR42711:SF5">
    <property type="entry name" value="ABC TRANSPORTER ATP-BINDING PROTEIN NATA"/>
    <property type="match status" value="1"/>
</dbReference>
<evidence type="ECO:0000259" key="10">
    <source>
        <dbReference type="PROSITE" id="PS50893"/>
    </source>
</evidence>
<dbReference type="SMART" id="SM00382">
    <property type="entry name" value="AAA"/>
    <property type="match status" value="1"/>
</dbReference>
<dbReference type="AlphaFoldDB" id="A0A1I1L955"/>
<dbReference type="Pfam" id="PF00005">
    <property type="entry name" value="ABC_tran"/>
    <property type="match status" value="1"/>
</dbReference>
<keyword evidence="5" id="KW-1003">Cell membrane</keyword>